<keyword evidence="2" id="KW-1185">Reference proteome</keyword>
<name>M9LMF0_PAEPP</name>
<evidence type="ECO:0000313" key="1">
    <source>
        <dbReference type="EMBL" id="GAC41311.1"/>
    </source>
</evidence>
<accession>M9LMF0</accession>
<dbReference type="EMBL" id="BALG01000027">
    <property type="protein sequence ID" value="GAC41311.1"/>
    <property type="molecule type" value="Genomic_DNA"/>
</dbReference>
<evidence type="ECO:0000313" key="2">
    <source>
        <dbReference type="Proteomes" id="UP000029453"/>
    </source>
</evidence>
<gene>
    <name evidence="1" type="ORF">PPOP_0661</name>
</gene>
<comment type="caution">
    <text evidence="1">The sequence shown here is derived from an EMBL/GenBank/DDBJ whole genome shotgun (WGS) entry which is preliminary data.</text>
</comment>
<organism evidence="1 2">
    <name type="scientific">Paenibacillus popilliae ATCC 14706</name>
    <dbReference type="NCBI Taxonomy" id="1212764"/>
    <lineage>
        <taxon>Bacteria</taxon>
        <taxon>Bacillati</taxon>
        <taxon>Bacillota</taxon>
        <taxon>Bacilli</taxon>
        <taxon>Bacillales</taxon>
        <taxon>Paenibacillaceae</taxon>
        <taxon>Paenibacillus</taxon>
    </lineage>
</organism>
<dbReference type="Proteomes" id="UP000029453">
    <property type="component" value="Unassembled WGS sequence"/>
</dbReference>
<dbReference type="AlphaFoldDB" id="M9LMF0"/>
<sequence length="223" mass="26094">MMKMQPAILHTDTKEIIKSEFPINIRGKILSVVEQAYTLTRESIKHTSILNWELGKLHEGYLRNLAIGYLFQKQIDLKELPLSYSYEYNRNRSHKYLVLSYNQVVMTFSQVKTTYNIARPAYFRDKLQLANQGMLYFPDIDVGNFLHNENYYLLLTYSSGGSTPEFVNIGFPHQWRERINLLHDLHVIHQEKIDDKEPEETITSGTLIDFRNFTKEVEGLGGK</sequence>
<proteinExistence type="predicted"/>
<reference evidence="1 2" key="1">
    <citation type="submission" date="2012-10" db="EMBL/GenBank/DDBJ databases">
        <title>Draft Genome Sequence of Paenibacillus popilliae ATCC 14706T.</title>
        <authorList>
            <person name="Iiyama K."/>
            <person name="Mori K."/>
            <person name="Mon H."/>
            <person name="Chieda Y."/>
            <person name="Lee J.M."/>
            <person name="Kusakabe T."/>
            <person name="Tashiro K."/>
            <person name="Asano S."/>
            <person name="Yasunaga-Aoki C."/>
            <person name="Shimizu S."/>
        </authorList>
    </citation>
    <scope>NUCLEOTIDE SEQUENCE [LARGE SCALE GENOMIC DNA]</scope>
    <source>
        <strain evidence="1 2">ATCC 14706</strain>
    </source>
</reference>
<protein>
    <submittedName>
        <fullName evidence="1">Cbb3-type cytochrome oxidase</fullName>
    </submittedName>
</protein>